<organism evidence="2 3">
    <name type="scientific">Paracoccus fontiphilus</name>
    <dbReference type="NCBI Taxonomy" id="1815556"/>
    <lineage>
        <taxon>Bacteria</taxon>
        <taxon>Pseudomonadati</taxon>
        <taxon>Pseudomonadota</taxon>
        <taxon>Alphaproteobacteria</taxon>
        <taxon>Rhodobacterales</taxon>
        <taxon>Paracoccaceae</taxon>
        <taxon>Paracoccus</taxon>
    </lineage>
</organism>
<protein>
    <submittedName>
        <fullName evidence="2">Metallophosphoesterase</fullName>
    </submittedName>
</protein>
<dbReference type="Gene3D" id="3.60.21.10">
    <property type="match status" value="1"/>
</dbReference>
<evidence type="ECO:0000313" key="3">
    <source>
        <dbReference type="Proteomes" id="UP001595557"/>
    </source>
</evidence>
<name>A0ABV7ILC9_9RHOB</name>
<dbReference type="InterPro" id="IPR004843">
    <property type="entry name" value="Calcineurin-like_PHP"/>
</dbReference>
<evidence type="ECO:0000259" key="1">
    <source>
        <dbReference type="Pfam" id="PF00149"/>
    </source>
</evidence>
<accession>A0ABV7ILC9</accession>
<keyword evidence="3" id="KW-1185">Reference proteome</keyword>
<evidence type="ECO:0000313" key="2">
    <source>
        <dbReference type="EMBL" id="MFC3169575.1"/>
    </source>
</evidence>
<dbReference type="EMBL" id="JBHRTE010000074">
    <property type="protein sequence ID" value="MFC3169575.1"/>
    <property type="molecule type" value="Genomic_DNA"/>
</dbReference>
<dbReference type="RefSeq" id="WP_377707259.1">
    <property type="nucleotide sequence ID" value="NZ_JBHRTE010000074.1"/>
</dbReference>
<dbReference type="SUPFAM" id="SSF56300">
    <property type="entry name" value="Metallo-dependent phosphatases"/>
    <property type="match status" value="1"/>
</dbReference>
<dbReference type="Pfam" id="PF00149">
    <property type="entry name" value="Metallophos"/>
    <property type="match status" value="1"/>
</dbReference>
<dbReference type="Proteomes" id="UP001595557">
    <property type="component" value="Unassembled WGS sequence"/>
</dbReference>
<dbReference type="InterPro" id="IPR029052">
    <property type="entry name" value="Metallo-depent_PP-like"/>
</dbReference>
<feature type="domain" description="Calcineurin-like phosphoesterase" evidence="1">
    <location>
        <begin position="2"/>
        <end position="73"/>
    </location>
</feature>
<sequence>MITIIPDIHTDPQRLEATLAATDGPLAFLGDFIDGGGQGTCDRTVLTRVLGLIDEAAVAVMGNHELNAILFHRGLRADSSKNRDQYRSR</sequence>
<gene>
    <name evidence="2" type="ORF">ACFOD7_16105</name>
</gene>
<reference evidence="3" key="1">
    <citation type="journal article" date="2019" name="Int. J. Syst. Evol. Microbiol.">
        <title>The Global Catalogue of Microorganisms (GCM) 10K type strain sequencing project: providing services to taxonomists for standard genome sequencing and annotation.</title>
        <authorList>
            <consortium name="The Broad Institute Genomics Platform"/>
            <consortium name="The Broad Institute Genome Sequencing Center for Infectious Disease"/>
            <person name="Wu L."/>
            <person name="Ma J."/>
        </authorList>
    </citation>
    <scope>NUCLEOTIDE SEQUENCE [LARGE SCALE GENOMIC DNA]</scope>
    <source>
        <strain evidence="3">KCTC 52239</strain>
    </source>
</reference>
<comment type="caution">
    <text evidence="2">The sequence shown here is derived from an EMBL/GenBank/DDBJ whole genome shotgun (WGS) entry which is preliminary data.</text>
</comment>
<proteinExistence type="predicted"/>